<evidence type="ECO:0000313" key="3">
    <source>
        <dbReference type="Proteomes" id="UP000245946"/>
    </source>
</evidence>
<evidence type="ECO:0000313" key="2">
    <source>
        <dbReference type="EMBL" id="PWN97773.1"/>
    </source>
</evidence>
<feature type="domain" description="YABBY protein C-terminal" evidence="1">
    <location>
        <begin position="15"/>
        <end position="56"/>
    </location>
</feature>
<reference evidence="2 3" key="1">
    <citation type="journal article" date="2018" name="Mol. Biol. Evol.">
        <title>Broad Genomic Sampling Reveals a Smut Pathogenic Ancestry of the Fungal Clade Ustilaginomycotina.</title>
        <authorList>
            <person name="Kijpornyongpan T."/>
            <person name="Mondo S.J."/>
            <person name="Barry K."/>
            <person name="Sandor L."/>
            <person name="Lee J."/>
            <person name="Lipzen A."/>
            <person name="Pangilinan J."/>
            <person name="LaButti K."/>
            <person name="Hainaut M."/>
            <person name="Henrissat B."/>
            <person name="Grigoriev I.V."/>
            <person name="Spatafora J.W."/>
            <person name="Aime M.C."/>
        </authorList>
    </citation>
    <scope>NUCLEOTIDE SEQUENCE [LARGE SCALE GENOMIC DNA]</scope>
    <source>
        <strain evidence="2 3">MCA 4186</strain>
    </source>
</reference>
<keyword evidence="3" id="KW-1185">Reference proteome</keyword>
<proteinExistence type="predicted"/>
<dbReference type="InterPro" id="IPR056775">
    <property type="entry name" value="YABBY_C"/>
</dbReference>
<name>A0A316ZC15_9BASI</name>
<dbReference type="InterPro" id="IPR036910">
    <property type="entry name" value="HMG_box_dom_sf"/>
</dbReference>
<dbReference type="OrthoDB" id="667577at2759"/>
<dbReference type="Gene3D" id="1.10.30.10">
    <property type="entry name" value="High mobility group box domain"/>
    <property type="match status" value="1"/>
</dbReference>
<dbReference type="GeneID" id="37272850"/>
<dbReference type="AlphaFoldDB" id="A0A316ZC15"/>
<evidence type="ECO:0000259" key="1">
    <source>
        <dbReference type="Pfam" id="PF04690"/>
    </source>
</evidence>
<accession>A0A316ZC15</accession>
<gene>
    <name evidence="2" type="ORF">FA09DRAFT_361076</name>
</gene>
<organism evidence="2 3">
    <name type="scientific">Tilletiopsis washingtonensis</name>
    <dbReference type="NCBI Taxonomy" id="58919"/>
    <lineage>
        <taxon>Eukaryota</taxon>
        <taxon>Fungi</taxon>
        <taxon>Dikarya</taxon>
        <taxon>Basidiomycota</taxon>
        <taxon>Ustilaginomycotina</taxon>
        <taxon>Exobasidiomycetes</taxon>
        <taxon>Entylomatales</taxon>
        <taxon>Entylomatales incertae sedis</taxon>
        <taxon>Tilletiopsis</taxon>
    </lineage>
</organism>
<dbReference type="Pfam" id="PF04690">
    <property type="entry name" value="YABBY"/>
    <property type="match status" value="1"/>
</dbReference>
<dbReference type="CDD" id="cd00084">
    <property type="entry name" value="HMG-box_SF"/>
    <property type="match status" value="1"/>
</dbReference>
<dbReference type="EMBL" id="KZ819294">
    <property type="protein sequence ID" value="PWN97773.1"/>
    <property type="molecule type" value="Genomic_DNA"/>
</dbReference>
<protein>
    <recommendedName>
        <fullName evidence="1">YABBY protein C-terminal domain-containing protein</fullName>
    </recommendedName>
</protein>
<dbReference type="RefSeq" id="XP_025598052.1">
    <property type="nucleotide sequence ID" value="XM_025745306.1"/>
</dbReference>
<dbReference type="Proteomes" id="UP000245946">
    <property type="component" value="Unassembled WGS sequence"/>
</dbReference>
<dbReference type="SUPFAM" id="SSF47095">
    <property type="entry name" value="HMG-box"/>
    <property type="match status" value="1"/>
</dbReference>
<sequence length="60" mass="6672">MPPKKVTSGGKKGKVSPYNAYMKRELAKLKESKPDMAHKDRFSAVAKQWATAPENPKNKA</sequence>